<dbReference type="GO" id="GO:0003677">
    <property type="term" value="F:DNA binding"/>
    <property type="evidence" value="ECO:0007669"/>
    <property type="project" value="InterPro"/>
</dbReference>
<sequence>MLNKQKQYKKEAGAMTMDARKQRVLQAIVALYGLEGEPVGSSVLANYFDMAVSSATLRNEMAALTKLGLLEQPHTSAGRVPSAKGYRYYLDNLLTDDQPLDRVTRARVDAVFASLDHEPEKLAQGAAKALAAISGCTAAVSTPCAEDLCIAHYEVVQVGRSAAAVLAVTTAGYVRTRVARVRTGLSRENAAALAALLNRNLTFVAPVDLSTRMLSELCGQIAPELVPVVSAAAAILQDSVKPHVFLGGEQYLLDWPQLDGRVGDILTLLNDEEQAASLIAPPENRSESVLLGEDLEPQIPGLCIVSDRYLVGGGLWGSIALIGPTRMPFQKLMPLLHEFADQLGEGMSGKRKDTPQAAVPRRTVIYKEDLE</sequence>
<feature type="domain" description="Heat-inducible transcription repressor HrcA C-terminal" evidence="6">
    <location>
        <begin position="120"/>
        <end position="333"/>
    </location>
</feature>
<reference evidence="7 8" key="1">
    <citation type="submission" date="2007-09" db="EMBL/GenBank/DDBJ databases">
        <title>Draft genome sequence of Faecalibacterium prausnitzii M21/2.</title>
        <authorList>
            <person name="Sudarsanam P."/>
            <person name="Ley R."/>
            <person name="Guruge J."/>
            <person name="Turnbaugh P.J."/>
            <person name="Mahowald M."/>
            <person name="Liep D."/>
            <person name="Gordon J."/>
        </authorList>
    </citation>
    <scope>NUCLEOTIDE SEQUENCE [LARGE SCALE GENOMIC DNA]</scope>
    <source>
        <strain evidence="7 8">M21/2</strain>
    </source>
</reference>
<keyword evidence="2 5" id="KW-0805">Transcription regulation</keyword>
<dbReference type="Gene3D" id="3.30.390.60">
    <property type="entry name" value="Heat-inducible transcription repressor hrca homolog, domain 3"/>
    <property type="match status" value="1"/>
</dbReference>
<comment type="caution">
    <text evidence="7">The sequence shown here is derived from an EMBL/GenBank/DDBJ whole genome shotgun (WGS) entry which is preliminary data.</text>
</comment>
<dbReference type="Pfam" id="PF01628">
    <property type="entry name" value="HrcA"/>
    <property type="match status" value="1"/>
</dbReference>
<dbReference type="InterPro" id="IPR036388">
    <property type="entry name" value="WH-like_DNA-bd_sf"/>
</dbReference>
<dbReference type="Proteomes" id="UP000005945">
    <property type="component" value="Unassembled WGS sequence"/>
</dbReference>
<name>A8SEK7_9FIRM</name>
<dbReference type="InterPro" id="IPR023120">
    <property type="entry name" value="WHTH_transcript_rep_HrcA_IDD"/>
</dbReference>
<dbReference type="GO" id="GO:0045892">
    <property type="term" value="P:negative regulation of DNA-templated transcription"/>
    <property type="evidence" value="ECO:0007669"/>
    <property type="project" value="UniProtKB-UniRule"/>
</dbReference>
<dbReference type="InterPro" id="IPR021153">
    <property type="entry name" value="HrcA_C"/>
</dbReference>
<dbReference type="NCBIfam" id="TIGR00331">
    <property type="entry name" value="hrcA"/>
    <property type="match status" value="1"/>
</dbReference>
<evidence type="ECO:0000259" key="6">
    <source>
        <dbReference type="Pfam" id="PF01628"/>
    </source>
</evidence>
<reference evidence="7 8" key="2">
    <citation type="submission" date="2007-09" db="EMBL/GenBank/DDBJ databases">
        <authorList>
            <person name="Fulton L."/>
            <person name="Clifton S."/>
            <person name="Fulton B."/>
            <person name="Xu J."/>
            <person name="Minx P."/>
            <person name="Pepin K.H."/>
            <person name="Johnson M."/>
            <person name="Thiruvilangam P."/>
            <person name="Bhonagiri V."/>
            <person name="Nash W.E."/>
            <person name="Mardis E.R."/>
            <person name="Wilson R.K."/>
        </authorList>
    </citation>
    <scope>NUCLEOTIDE SEQUENCE [LARGE SCALE GENOMIC DNA]</scope>
    <source>
        <strain evidence="7 8">M21/2</strain>
    </source>
</reference>
<dbReference type="Gene3D" id="1.10.10.10">
    <property type="entry name" value="Winged helix-like DNA-binding domain superfamily/Winged helix DNA-binding domain"/>
    <property type="match status" value="1"/>
</dbReference>
<dbReference type="PANTHER" id="PTHR34824:SF1">
    <property type="entry name" value="HEAT-INDUCIBLE TRANSCRIPTION REPRESSOR HRCA"/>
    <property type="match status" value="1"/>
</dbReference>
<dbReference type="Gene3D" id="3.30.450.40">
    <property type="match status" value="1"/>
</dbReference>
<evidence type="ECO:0000313" key="8">
    <source>
        <dbReference type="Proteomes" id="UP000005945"/>
    </source>
</evidence>
<dbReference type="InterPro" id="IPR036390">
    <property type="entry name" value="WH_DNA-bd_sf"/>
</dbReference>
<evidence type="ECO:0000256" key="5">
    <source>
        <dbReference type="HAMAP-Rule" id="MF_00081"/>
    </source>
</evidence>
<comment type="similarity">
    <text evidence="5">Belongs to the HrcA family.</text>
</comment>
<keyword evidence="4 5" id="KW-0804">Transcription</keyword>
<evidence type="ECO:0000256" key="2">
    <source>
        <dbReference type="ARBA" id="ARBA00023015"/>
    </source>
</evidence>
<dbReference type="PANTHER" id="PTHR34824">
    <property type="entry name" value="HEAT-INDUCIBLE TRANSCRIPTION REPRESSOR HRCA"/>
    <property type="match status" value="1"/>
</dbReference>
<comment type="function">
    <text evidence="5">Negative regulator of class I heat shock genes (grpE-dnaK-dnaJ and groELS operons). Prevents heat-shock induction of these operons.</text>
</comment>
<evidence type="ECO:0000256" key="1">
    <source>
        <dbReference type="ARBA" id="ARBA00022491"/>
    </source>
</evidence>
<evidence type="ECO:0000313" key="7">
    <source>
        <dbReference type="EMBL" id="EDP19690.1"/>
    </source>
</evidence>
<keyword evidence="1 5" id="KW-0678">Repressor</keyword>
<dbReference type="HAMAP" id="MF_00081">
    <property type="entry name" value="HrcA"/>
    <property type="match status" value="1"/>
</dbReference>
<proteinExistence type="inferred from homology"/>
<dbReference type="EMBL" id="ABED02000029">
    <property type="protein sequence ID" value="EDP19690.1"/>
    <property type="molecule type" value="Genomic_DNA"/>
</dbReference>
<dbReference type="HOGENOM" id="CLU_050019_1_0_9"/>
<protein>
    <recommendedName>
        <fullName evidence="5">Heat-inducible transcription repressor HrcA</fullName>
    </recommendedName>
</protein>
<accession>A8SEK7</accession>
<dbReference type="SUPFAM" id="SSF46785">
    <property type="entry name" value="Winged helix' DNA-binding domain"/>
    <property type="match status" value="1"/>
</dbReference>
<dbReference type="InterPro" id="IPR002571">
    <property type="entry name" value="HrcA"/>
</dbReference>
<dbReference type="PIRSF" id="PIRSF005485">
    <property type="entry name" value="HrcA"/>
    <property type="match status" value="1"/>
</dbReference>
<keyword evidence="3 5" id="KW-0346">Stress response</keyword>
<dbReference type="AlphaFoldDB" id="A8SEK7"/>
<dbReference type="InterPro" id="IPR029016">
    <property type="entry name" value="GAF-like_dom_sf"/>
</dbReference>
<gene>
    <name evidence="5 7" type="primary">hrcA</name>
    <name evidence="7" type="ORF">FAEPRAM212_02469</name>
</gene>
<organism evidence="7 8">
    <name type="scientific">Faecalibacterium prausnitzii M21/2</name>
    <dbReference type="NCBI Taxonomy" id="411485"/>
    <lineage>
        <taxon>Bacteria</taxon>
        <taxon>Bacillati</taxon>
        <taxon>Bacillota</taxon>
        <taxon>Clostridia</taxon>
        <taxon>Eubacteriales</taxon>
        <taxon>Oscillospiraceae</taxon>
        <taxon>Faecalibacterium</taxon>
    </lineage>
</organism>
<evidence type="ECO:0000256" key="3">
    <source>
        <dbReference type="ARBA" id="ARBA00023016"/>
    </source>
</evidence>
<dbReference type="SUPFAM" id="SSF55781">
    <property type="entry name" value="GAF domain-like"/>
    <property type="match status" value="1"/>
</dbReference>
<evidence type="ECO:0000256" key="4">
    <source>
        <dbReference type="ARBA" id="ARBA00023163"/>
    </source>
</evidence>